<evidence type="ECO:0000313" key="2">
    <source>
        <dbReference type="Proteomes" id="UP001056120"/>
    </source>
</evidence>
<sequence>MPIFYDVDPSEVRNQNGKYGEAFAIHEVENTTKVESWRKALVDASEIAGWETKNIENGHEAKGIKEIVDTVSDKLVSLTSSVDEDLIGMRARLQDLEAQLKLGSDGVRMVGIWGCGGSGIKLLRQKALITVVDDRFDMHDLVQEMGHYIVRGEHPNNPEKHSRVWKDEEIRNMCLGDAAMENYKTEAIQHLHHNPPYSHLSLLCKIVSSMKKLRWLSLTLYYNCDENVEGPDFLSNELQYINWHNYPISPFPDPFQPMKLVTLKLSRSLQKQLWRCYKMGKLKNLEIRYCHNSLEFPEIKLEMESLVKLYLGNMRIDVLLSSIGNAIINYSMLVKLEGIELAKGFRPSLLRGSGCRLKLPENWSNDFSGFLMCLVGTYEISYYSQRKV</sequence>
<gene>
    <name evidence="1" type="ORF">L1987_23007</name>
</gene>
<dbReference type="Proteomes" id="UP001056120">
    <property type="component" value="Linkage Group LG08"/>
</dbReference>
<proteinExistence type="predicted"/>
<keyword evidence="2" id="KW-1185">Reference proteome</keyword>
<reference evidence="1 2" key="2">
    <citation type="journal article" date="2022" name="Mol. Ecol. Resour.">
        <title>The genomes of chicory, endive, great burdock and yacon provide insights into Asteraceae paleo-polyploidization history and plant inulin production.</title>
        <authorList>
            <person name="Fan W."/>
            <person name="Wang S."/>
            <person name="Wang H."/>
            <person name="Wang A."/>
            <person name="Jiang F."/>
            <person name="Liu H."/>
            <person name="Zhao H."/>
            <person name="Xu D."/>
            <person name="Zhang Y."/>
        </authorList>
    </citation>
    <scope>NUCLEOTIDE SEQUENCE [LARGE SCALE GENOMIC DNA]</scope>
    <source>
        <strain evidence="2">cv. Yunnan</strain>
        <tissue evidence="1">Leaves</tissue>
    </source>
</reference>
<reference evidence="2" key="1">
    <citation type="journal article" date="2022" name="Mol. Ecol. Resour.">
        <title>The genomes of chicory, endive, great burdock and yacon provide insights into Asteraceae palaeo-polyploidization history and plant inulin production.</title>
        <authorList>
            <person name="Fan W."/>
            <person name="Wang S."/>
            <person name="Wang H."/>
            <person name="Wang A."/>
            <person name="Jiang F."/>
            <person name="Liu H."/>
            <person name="Zhao H."/>
            <person name="Xu D."/>
            <person name="Zhang Y."/>
        </authorList>
    </citation>
    <scope>NUCLEOTIDE SEQUENCE [LARGE SCALE GENOMIC DNA]</scope>
    <source>
        <strain evidence="2">cv. Yunnan</strain>
    </source>
</reference>
<comment type="caution">
    <text evidence="1">The sequence shown here is derived from an EMBL/GenBank/DDBJ whole genome shotgun (WGS) entry which is preliminary data.</text>
</comment>
<accession>A0ACB9IHW7</accession>
<protein>
    <submittedName>
        <fullName evidence="1">Uncharacterized protein</fullName>
    </submittedName>
</protein>
<dbReference type="EMBL" id="CM042025">
    <property type="protein sequence ID" value="KAI3807085.1"/>
    <property type="molecule type" value="Genomic_DNA"/>
</dbReference>
<organism evidence="1 2">
    <name type="scientific">Smallanthus sonchifolius</name>
    <dbReference type="NCBI Taxonomy" id="185202"/>
    <lineage>
        <taxon>Eukaryota</taxon>
        <taxon>Viridiplantae</taxon>
        <taxon>Streptophyta</taxon>
        <taxon>Embryophyta</taxon>
        <taxon>Tracheophyta</taxon>
        <taxon>Spermatophyta</taxon>
        <taxon>Magnoliopsida</taxon>
        <taxon>eudicotyledons</taxon>
        <taxon>Gunneridae</taxon>
        <taxon>Pentapetalae</taxon>
        <taxon>asterids</taxon>
        <taxon>campanulids</taxon>
        <taxon>Asterales</taxon>
        <taxon>Asteraceae</taxon>
        <taxon>Asteroideae</taxon>
        <taxon>Heliantheae alliance</taxon>
        <taxon>Millerieae</taxon>
        <taxon>Smallanthus</taxon>
    </lineage>
</organism>
<evidence type="ECO:0000313" key="1">
    <source>
        <dbReference type="EMBL" id="KAI3807085.1"/>
    </source>
</evidence>
<name>A0ACB9IHW7_9ASTR</name>